<dbReference type="AlphaFoldDB" id="A0A934PZA0"/>
<keyword evidence="2" id="KW-0732">Signal</keyword>
<evidence type="ECO:0000313" key="4">
    <source>
        <dbReference type="Proteomes" id="UP000617041"/>
    </source>
</evidence>
<sequence length="320" mass="33339">MKMRSALLALLSLLATAPALAQDNYPNRPIKFVVGFAPGGGTDILARIVATPLSQRLGQPVVVDNVPGASGAIANTNVKNAAADGYTLLIGASGAMAINPAVQAKLPYDPVKDYAPITVLGTYPIVFSSKLDLPVKNARELIDRAKANPGALNYGGAGVLFQLTGELFNQQAGTSMQFVPYKGSAPAVSAILGGEIDLLVADVAPVKSLIEAKKVRPLAITSATRSKIFPDIPTLAESGLPGFKVDVFVGLFARAGTPQPVIEKLHREIAAVLAQPEVQQQIEKLGITPSGISPAETGAMLKSEIARYTAAAQRANIKID</sequence>
<comment type="similarity">
    <text evidence="1">Belongs to the UPF0065 (bug) family.</text>
</comment>
<feature type="signal peptide" evidence="2">
    <location>
        <begin position="1"/>
        <end position="21"/>
    </location>
</feature>
<gene>
    <name evidence="3" type="ORF">I8E28_06035</name>
</gene>
<dbReference type="PIRSF" id="PIRSF017082">
    <property type="entry name" value="YflP"/>
    <property type="match status" value="1"/>
</dbReference>
<dbReference type="CDD" id="cd13578">
    <property type="entry name" value="PBP2_Bug27"/>
    <property type="match status" value="1"/>
</dbReference>
<dbReference type="SUPFAM" id="SSF53850">
    <property type="entry name" value="Periplasmic binding protein-like II"/>
    <property type="match status" value="1"/>
</dbReference>
<organism evidence="3 4">
    <name type="scientific">Ramlibacter algicola</name>
    <dbReference type="NCBI Taxonomy" id="2795217"/>
    <lineage>
        <taxon>Bacteria</taxon>
        <taxon>Pseudomonadati</taxon>
        <taxon>Pseudomonadota</taxon>
        <taxon>Betaproteobacteria</taxon>
        <taxon>Burkholderiales</taxon>
        <taxon>Comamonadaceae</taxon>
        <taxon>Ramlibacter</taxon>
    </lineage>
</organism>
<dbReference type="PANTHER" id="PTHR42928:SF5">
    <property type="entry name" value="BLR1237 PROTEIN"/>
    <property type="match status" value="1"/>
</dbReference>
<name>A0A934PZA0_9BURK</name>
<evidence type="ECO:0000256" key="1">
    <source>
        <dbReference type="ARBA" id="ARBA00006987"/>
    </source>
</evidence>
<dbReference type="PANTHER" id="PTHR42928">
    <property type="entry name" value="TRICARBOXYLATE-BINDING PROTEIN"/>
    <property type="match status" value="1"/>
</dbReference>
<accession>A0A934PZA0</accession>
<reference evidence="3" key="1">
    <citation type="submission" date="2020-12" db="EMBL/GenBank/DDBJ databases">
        <title>Ramlibacter sp. nov., isolated from a freshwater alga, Cryptomonas.</title>
        <authorList>
            <person name="Kim H.M."/>
            <person name="Jeon C.O."/>
        </authorList>
    </citation>
    <scope>NUCLEOTIDE SEQUENCE</scope>
    <source>
        <strain evidence="3">CrO1</strain>
    </source>
</reference>
<evidence type="ECO:0000256" key="2">
    <source>
        <dbReference type="SAM" id="SignalP"/>
    </source>
</evidence>
<dbReference type="Gene3D" id="3.40.190.10">
    <property type="entry name" value="Periplasmic binding protein-like II"/>
    <property type="match status" value="1"/>
</dbReference>
<dbReference type="InterPro" id="IPR005064">
    <property type="entry name" value="BUG"/>
</dbReference>
<dbReference type="InterPro" id="IPR042100">
    <property type="entry name" value="Bug_dom1"/>
</dbReference>
<feature type="chain" id="PRO_5036796766" evidence="2">
    <location>
        <begin position="22"/>
        <end position="320"/>
    </location>
</feature>
<dbReference type="EMBL" id="JAEDAO010000001">
    <property type="protein sequence ID" value="MBK0392143.1"/>
    <property type="molecule type" value="Genomic_DNA"/>
</dbReference>
<evidence type="ECO:0000313" key="3">
    <source>
        <dbReference type="EMBL" id="MBK0392143.1"/>
    </source>
</evidence>
<dbReference type="Pfam" id="PF03401">
    <property type="entry name" value="TctC"/>
    <property type="match status" value="1"/>
</dbReference>
<dbReference type="Gene3D" id="3.40.190.150">
    <property type="entry name" value="Bordetella uptake gene, domain 1"/>
    <property type="match status" value="1"/>
</dbReference>
<dbReference type="RefSeq" id="WP_200787093.1">
    <property type="nucleotide sequence ID" value="NZ_JAEDAO010000001.1"/>
</dbReference>
<comment type="caution">
    <text evidence="3">The sequence shown here is derived from an EMBL/GenBank/DDBJ whole genome shotgun (WGS) entry which is preliminary data.</text>
</comment>
<proteinExistence type="inferred from homology"/>
<protein>
    <submittedName>
        <fullName evidence="3">Tripartite tricarboxylate transporter substrate binding protein</fullName>
    </submittedName>
</protein>
<keyword evidence="4" id="KW-1185">Reference proteome</keyword>
<dbReference type="Proteomes" id="UP000617041">
    <property type="component" value="Unassembled WGS sequence"/>
</dbReference>